<feature type="signal peptide" evidence="1">
    <location>
        <begin position="1"/>
        <end position="18"/>
    </location>
</feature>
<sequence length="225" mass="24898">MKALLLLFLLLVSGCSTVETDTAIAEVASGIPLTETEAYTSANRKIRFLWREQVYDAGLQDSVSTIVIDQALADQLTDAERAALGYVVTFIGSACEWDGEANEELSNLKCRALTALDLGYQCSDQHLGFLQNWFRNDQDVLARLASCPRVPFTASSQQTFNEVYLTTQGDKIQVWFSASGVNVPMNVSWQWTEENDFLVQDDAISLVKVDQSEVVRGELGLEKGL</sequence>
<evidence type="ECO:0000256" key="1">
    <source>
        <dbReference type="SAM" id="SignalP"/>
    </source>
</evidence>
<evidence type="ECO:0008006" key="4">
    <source>
        <dbReference type="Google" id="ProtNLM"/>
    </source>
</evidence>
<gene>
    <name evidence="2" type="ORF">GCM10011323_14220</name>
</gene>
<name>A0ABQ1W4F9_9BACT</name>
<comment type="caution">
    <text evidence="2">The sequence shown here is derived from an EMBL/GenBank/DDBJ whole genome shotgun (WGS) entry which is preliminary data.</text>
</comment>
<reference evidence="3" key="1">
    <citation type="journal article" date="2019" name="Int. J. Syst. Evol. Microbiol.">
        <title>The Global Catalogue of Microorganisms (GCM) 10K type strain sequencing project: providing services to taxonomists for standard genome sequencing and annotation.</title>
        <authorList>
            <consortium name="The Broad Institute Genomics Platform"/>
            <consortium name="The Broad Institute Genome Sequencing Center for Infectious Disease"/>
            <person name="Wu L."/>
            <person name="Ma J."/>
        </authorList>
    </citation>
    <scope>NUCLEOTIDE SEQUENCE [LARGE SCALE GENOMIC DNA]</scope>
    <source>
        <strain evidence="3">CGMCC 1.12749</strain>
    </source>
</reference>
<organism evidence="2 3">
    <name type="scientific">Pontibacter amylolyticus</name>
    <dbReference type="NCBI Taxonomy" id="1424080"/>
    <lineage>
        <taxon>Bacteria</taxon>
        <taxon>Pseudomonadati</taxon>
        <taxon>Bacteroidota</taxon>
        <taxon>Cytophagia</taxon>
        <taxon>Cytophagales</taxon>
        <taxon>Hymenobacteraceae</taxon>
        <taxon>Pontibacter</taxon>
    </lineage>
</organism>
<proteinExistence type="predicted"/>
<dbReference type="PROSITE" id="PS51257">
    <property type="entry name" value="PROKAR_LIPOPROTEIN"/>
    <property type="match status" value="1"/>
</dbReference>
<keyword evidence="1" id="KW-0732">Signal</keyword>
<evidence type="ECO:0000313" key="2">
    <source>
        <dbReference type="EMBL" id="GGG10852.1"/>
    </source>
</evidence>
<dbReference type="RefSeq" id="WP_188500827.1">
    <property type="nucleotide sequence ID" value="NZ_BMFP01000002.1"/>
</dbReference>
<dbReference type="Proteomes" id="UP000634043">
    <property type="component" value="Unassembled WGS sequence"/>
</dbReference>
<feature type="chain" id="PRO_5045435314" description="Lipoprotein" evidence="1">
    <location>
        <begin position="19"/>
        <end position="225"/>
    </location>
</feature>
<dbReference type="EMBL" id="BMFP01000002">
    <property type="protein sequence ID" value="GGG10852.1"/>
    <property type="molecule type" value="Genomic_DNA"/>
</dbReference>
<keyword evidence="3" id="KW-1185">Reference proteome</keyword>
<evidence type="ECO:0000313" key="3">
    <source>
        <dbReference type="Proteomes" id="UP000634043"/>
    </source>
</evidence>
<accession>A0ABQ1W4F9</accession>
<protein>
    <recommendedName>
        <fullName evidence="4">Lipoprotein</fullName>
    </recommendedName>
</protein>